<dbReference type="Pfam" id="PF01381">
    <property type="entry name" value="HTH_3"/>
    <property type="match status" value="1"/>
</dbReference>
<dbReference type="GO" id="GO:0003677">
    <property type="term" value="F:DNA binding"/>
    <property type="evidence" value="ECO:0007669"/>
    <property type="project" value="UniProtKB-KW"/>
</dbReference>
<dbReference type="Proteomes" id="UP000186391">
    <property type="component" value="Unassembled WGS sequence"/>
</dbReference>
<sequence>MTARPKFPNLIRELRKRLGISQEQLARQLGVSFQTVNPWENGRANPSPMGIKLVEQLLMEMPTQDQELWEQYFSDQDPNR</sequence>
<dbReference type="PROSITE" id="PS50943">
    <property type="entry name" value="HTH_CROC1"/>
    <property type="match status" value="1"/>
</dbReference>
<evidence type="ECO:0000259" key="2">
    <source>
        <dbReference type="PROSITE" id="PS50943"/>
    </source>
</evidence>
<evidence type="ECO:0000313" key="4">
    <source>
        <dbReference type="Proteomes" id="UP000186391"/>
    </source>
</evidence>
<proteinExistence type="predicted"/>
<keyword evidence="1" id="KW-0238">DNA-binding</keyword>
<dbReference type="PANTHER" id="PTHR46558">
    <property type="entry name" value="TRACRIPTIONAL REGULATORY PROTEIN-RELATED-RELATED"/>
    <property type="match status" value="1"/>
</dbReference>
<dbReference type="PANTHER" id="PTHR46558:SF4">
    <property type="entry name" value="DNA-BIDING PHAGE PROTEIN"/>
    <property type="match status" value="1"/>
</dbReference>
<reference evidence="3 4" key="1">
    <citation type="submission" date="2016-11" db="EMBL/GenBank/DDBJ databases">
        <title>Draft Genome Sequences of Nine Cyanobacterial Strains from Diverse Habitats.</title>
        <authorList>
            <person name="Zhu T."/>
            <person name="Hou S."/>
            <person name="Lu X."/>
            <person name="Hess W.R."/>
        </authorList>
    </citation>
    <scope>NUCLEOTIDE SEQUENCE [LARGE SCALE GENOMIC DNA]</scope>
    <source>
        <strain evidence="3 4">NIES-592</strain>
    </source>
</reference>
<dbReference type="EMBL" id="MRCA01000006">
    <property type="protein sequence ID" value="OKH13485.1"/>
    <property type="molecule type" value="Genomic_DNA"/>
</dbReference>
<dbReference type="RefSeq" id="WP_062247434.1">
    <property type="nucleotide sequence ID" value="NZ_MRCA01000006.1"/>
</dbReference>
<dbReference type="Gene3D" id="1.10.260.40">
    <property type="entry name" value="lambda repressor-like DNA-binding domains"/>
    <property type="match status" value="1"/>
</dbReference>
<dbReference type="AlphaFoldDB" id="A0A1U7GYE0"/>
<dbReference type="InterPro" id="IPR001387">
    <property type="entry name" value="Cro/C1-type_HTH"/>
</dbReference>
<dbReference type="OrthoDB" id="9801008at2"/>
<comment type="caution">
    <text evidence="3">The sequence shown here is derived from an EMBL/GenBank/DDBJ whole genome shotgun (WGS) entry which is preliminary data.</text>
</comment>
<name>A0A1U7GYE0_9CYAN</name>
<protein>
    <submittedName>
        <fullName evidence="3">Transcriptional regulator</fullName>
    </submittedName>
</protein>
<evidence type="ECO:0000256" key="1">
    <source>
        <dbReference type="ARBA" id="ARBA00023125"/>
    </source>
</evidence>
<gene>
    <name evidence="3" type="ORF">NIES592_12625</name>
</gene>
<accession>A0A1U7GYE0</accession>
<feature type="domain" description="HTH cro/C1-type" evidence="2">
    <location>
        <begin position="11"/>
        <end position="47"/>
    </location>
</feature>
<evidence type="ECO:0000313" key="3">
    <source>
        <dbReference type="EMBL" id="OKH13485.1"/>
    </source>
</evidence>
<dbReference type="SMART" id="SM00530">
    <property type="entry name" value="HTH_XRE"/>
    <property type="match status" value="1"/>
</dbReference>
<dbReference type="CDD" id="cd00093">
    <property type="entry name" value="HTH_XRE"/>
    <property type="match status" value="1"/>
</dbReference>
<organism evidence="3 4">
    <name type="scientific">Fischerella major NIES-592</name>
    <dbReference type="NCBI Taxonomy" id="210994"/>
    <lineage>
        <taxon>Bacteria</taxon>
        <taxon>Bacillati</taxon>
        <taxon>Cyanobacteriota</taxon>
        <taxon>Cyanophyceae</taxon>
        <taxon>Nostocales</taxon>
        <taxon>Hapalosiphonaceae</taxon>
        <taxon>Fischerella</taxon>
    </lineage>
</organism>
<dbReference type="InterPro" id="IPR010982">
    <property type="entry name" value="Lambda_DNA-bd_dom_sf"/>
</dbReference>
<dbReference type="SUPFAM" id="SSF47413">
    <property type="entry name" value="lambda repressor-like DNA-binding domains"/>
    <property type="match status" value="1"/>
</dbReference>
<keyword evidence="4" id="KW-1185">Reference proteome</keyword>